<keyword evidence="4" id="KW-1134">Transmembrane beta strand</keyword>
<keyword evidence="6 10" id="KW-0732">Signal</keyword>
<evidence type="ECO:0000259" key="12">
    <source>
        <dbReference type="Pfam" id="PF13954"/>
    </source>
</evidence>
<evidence type="ECO:0000256" key="5">
    <source>
        <dbReference type="ARBA" id="ARBA00022692"/>
    </source>
</evidence>
<dbReference type="Pfam" id="PF13953">
    <property type="entry name" value="PapC_C"/>
    <property type="match status" value="1"/>
</dbReference>
<dbReference type="InterPro" id="IPR042186">
    <property type="entry name" value="FimD_plug_dom"/>
</dbReference>
<gene>
    <name evidence="13" type="ORF">FE839_09630</name>
</gene>
<dbReference type="InterPro" id="IPR000015">
    <property type="entry name" value="Fimb_usher"/>
</dbReference>
<evidence type="ECO:0000256" key="2">
    <source>
        <dbReference type="ARBA" id="ARBA00008064"/>
    </source>
</evidence>
<evidence type="ECO:0000256" key="8">
    <source>
        <dbReference type="ARBA" id="ARBA00023237"/>
    </source>
</evidence>
<keyword evidence="5 9" id="KW-0812">Transmembrane</keyword>
<keyword evidence="9" id="KW-1029">Fimbrium biogenesis</keyword>
<dbReference type="PANTHER" id="PTHR30451:SF20">
    <property type="entry name" value="FIMBRIAE USHER"/>
    <property type="match status" value="1"/>
</dbReference>
<accession>A0A5R9LIT0</accession>
<dbReference type="Gene3D" id="2.60.40.2070">
    <property type="match status" value="1"/>
</dbReference>
<dbReference type="InterPro" id="IPR043142">
    <property type="entry name" value="PapC-like_C_sf"/>
</dbReference>
<feature type="signal peptide" evidence="10">
    <location>
        <begin position="1"/>
        <end position="35"/>
    </location>
</feature>
<feature type="domain" description="PapC-like C-terminal" evidence="11">
    <location>
        <begin position="766"/>
        <end position="830"/>
    </location>
</feature>
<feature type="domain" description="PapC N-terminal" evidence="12">
    <location>
        <begin position="44"/>
        <end position="187"/>
    </location>
</feature>
<reference evidence="13 14" key="1">
    <citation type="submission" date="2019-05" db="EMBL/GenBank/DDBJ databases">
        <title>Genome sequence of Klebsiella sp strain TOUT106.</title>
        <authorList>
            <person name="Rahi P."/>
            <person name="Chaudhari D."/>
        </authorList>
    </citation>
    <scope>NUCLEOTIDE SEQUENCE [LARGE SCALE GENOMIC DNA]</scope>
    <source>
        <strain evidence="13 14">TOUT106</strain>
    </source>
</reference>
<dbReference type="RefSeq" id="WP_138360617.1">
    <property type="nucleotide sequence ID" value="NZ_JBDYMY010000007.1"/>
</dbReference>
<comment type="subcellular location">
    <subcellularLocation>
        <location evidence="1 9">Cell outer membrane</location>
        <topology evidence="1 9">Multi-pass membrane protein</topology>
    </subcellularLocation>
</comment>
<keyword evidence="3 9" id="KW-0813">Transport</keyword>
<dbReference type="AlphaFoldDB" id="A0A5R9LIT0"/>
<feature type="chain" id="PRO_5024316639" evidence="10">
    <location>
        <begin position="36"/>
        <end position="847"/>
    </location>
</feature>
<evidence type="ECO:0000256" key="3">
    <source>
        <dbReference type="ARBA" id="ARBA00022448"/>
    </source>
</evidence>
<protein>
    <submittedName>
        <fullName evidence="13">Fimbrial biogenesis outer membrane usher protein</fullName>
    </submittedName>
</protein>
<keyword evidence="14" id="KW-1185">Reference proteome</keyword>
<dbReference type="PANTHER" id="PTHR30451">
    <property type="entry name" value="OUTER MEMBRANE USHER PROTEIN"/>
    <property type="match status" value="1"/>
</dbReference>
<dbReference type="InterPro" id="IPR037224">
    <property type="entry name" value="PapC_N_sf"/>
</dbReference>
<name>A0A5R9LIT0_9ENTR</name>
<evidence type="ECO:0000256" key="6">
    <source>
        <dbReference type="ARBA" id="ARBA00022729"/>
    </source>
</evidence>
<dbReference type="Pfam" id="PF00577">
    <property type="entry name" value="Usher"/>
    <property type="match status" value="1"/>
</dbReference>
<dbReference type="Pfam" id="PF13954">
    <property type="entry name" value="PapC_N"/>
    <property type="match status" value="1"/>
</dbReference>
<dbReference type="InterPro" id="IPR025885">
    <property type="entry name" value="PapC_N"/>
</dbReference>
<organism evidence="13 14">
    <name type="scientific">Klebsiella indica</name>
    <dbReference type="NCBI Taxonomy" id="2582917"/>
    <lineage>
        <taxon>Bacteria</taxon>
        <taxon>Pseudomonadati</taxon>
        <taxon>Pseudomonadota</taxon>
        <taxon>Gammaproteobacteria</taxon>
        <taxon>Enterobacterales</taxon>
        <taxon>Enterobacteriaceae</taxon>
        <taxon>Klebsiella/Raoultella group</taxon>
        <taxon>Klebsiella</taxon>
    </lineage>
</organism>
<dbReference type="GO" id="GO:0009279">
    <property type="term" value="C:cell outer membrane"/>
    <property type="evidence" value="ECO:0007669"/>
    <property type="project" value="UniProtKB-SubCell"/>
</dbReference>
<evidence type="ECO:0000313" key="13">
    <source>
        <dbReference type="EMBL" id="TLV19230.1"/>
    </source>
</evidence>
<dbReference type="GO" id="GO:0015473">
    <property type="term" value="F:fimbrial usher porin activity"/>
    <property type="evidence" value="ECO:0007669"/>
    <property type="project" value="InterPro"/>
</dbReference>
<comment type="similarity">
    <text evidence="2 9">Belongs to the fimbrial export usher family.</text>
</comment>
<keyword evidence="8 9" id="KW-0998">Cell outer membrane</keyword>
<sequence length="847" mass="93062">MSRYCKVNKKNPSSIGLTLIAQFVIVSIFVSQAAAAPQSDEVIFNSEFLRSAIDVSAYSRGNPVASGNYTVDLYVNDKWKGRVDVKFDKDDRQTTIARPCFNLKLVSLSGIDLDKIKPEIIQRLKADNACVRAEEIYPDLVANFDVATQRINMQSPQIYLLRHARGYVSPELWDNGIPAATLQYDYNTYHSRMSGADSLSTQYLGLRGGINWDVWRLRYRGSFSWSEGRGWDYNNANTYLERAIVPLRSKLVVGESSTDGQVFDSIGFRGVMMSSDDRMYMDSQRGYAPIITGIANTNALVRVSQRGMRIYETTVPPGAFVIDDLYPTGTGGDLLVTIKEADGSEHSFTVTYASIAELLRPGTTRYTLMGGRYRNTVVDEDPDIIMGTLRHGFTNLITGYSGILAGENYQSVAGGIALNTAIGAISTDITHARSTLRDDIKREGQSIRFSFAKILPVVNTNVTLASYRYSSSGYYSIDDAMMLRDGQQRSSSWFNDTVNRKNRLQISATQTINDTWGSFNISASTQNYWNRSGQDTEYQFGYTNAFKYFNLNINASRTRDLVKDKWDNKIAIGISLPLGESGRSAYLNSTYIQERDHRGIQNSIAGTAGNNRQYNYSAFGSVDRYKQSGTKTTGGVSGNWTSPWSNIGASISAGSGYQQYGMNLSGGVVAWQSGIVLTPVMGDTIAIIEADNAAGARITNNSSLSLNRYGKAAVPYLTPYRQNTIELDPKGLSNDVSLDVTSQNIVPTAGAVVLMKYKTDIGHSLLLTLSHPSEELPFGSEIMDENNHSVGYVTQGGQAFVRVKNETGKLHVKWGNHGSQTCSFTYALPAKAAGTGTGLPQANAVCQ</sequence>
<evidence type="ECO:0000256" key="7">
    <source>
        <dbReference type="ARBA" id="ARBA00023136"/>
    </source>
</evidence>
<dbReference type="FunFam" id="2.60.40.3110:FF:000001">
    <property type="entry name" value="Putative fimbrial outer membrane usher"/>
    <property type="match status" value="1"/>
</dbReference>
<proteinExistence type="inferred from homology"/>
<evidence type="ECO:0000259" key="11">
    <source>
        <dbReference type="Pfam" id="PF13953"/>
    </source>
</evidence>
<dbReference type="Gene3D" id="3.10.20.410">
    <property type="match status" value="1"/>
</dbReference>
<evidence type="ECO:0000256" key="9">
    <source>
        <dbReference type="RuleBase" id="RU003884"/>
    </source>
</evidence>
<evidence type="ECO:0000256" key="10">
    <source>
        <dbReference type="SAM" id="SignalP"/>
    </source>
</evidence>
<dbReference type="EMBL" id="VCHQ01000011">
    <property type="protein sequence ID" value="TLV19230.1"/>
    <property type="molecule type" value="Genomic_DNA"/>
</dbReference>
<dbReference type="Gene3D" id="2.60.40.3110">
    <property type="match status" value="1"/>
</dbReference>
<evidence type="ECO:0000256" key="1">
    <source>
        <dbReference type="ARBA" id="ARBA00004571"/>
    </source>
</evidence>
<dbReference type="Proteomes" id="UP000307430">
    <property type="component" value="Unassembled WGS sequence"/>
</dbReference>
<dbReference type="InterPro" id="IPR025949">
    <property type="entry name" value="PapC-like_C"/>
</dbReference>
<keyword evidence="7 9" id="KW-0472">Membrane</keyword>
<dbReference type="InterPro" id="IPR018030">
    <property type="entry name" value="Fimbrial_membr_usher_CS"/>
</dbReference>
<dbReference type="SUPFAM" id="SSF141729">
    <property type="entry name" value="FimD N-terminal domain-like"/>
    <property type="match status" value="1"/>
</dbReference>
<evidence type="ECO:0000256" key="4">
    <source>
        <dbReference type="ARBA" id="ARBA00022452"/>
    </source>
</evidence>
<evidence type="ECO:0000313" key="14">
    <source>
        <dbReference type="Proteomes" id="UP000307430"/>
    </source>
</evidence>
<comment type="caution">
    <text evidence="13">The sequence shown here is derived from an EMBL/GenBank/DDBJ whole genome shotgun (WGS) entry which is preliminary data.</text>
</comment>
<dbReference type="PROSITE" id="PS01151">
    <property type="entry name" value="FIMBRIAL_USHER"/>
    <property type="match status" value="1"/>
</dbReference>
<dbReference type="Gene3D" id="2.60.40.2610">
    <property type="entry name" value="Outer membrane usher protein FimD, plug domain"/>
    <property type="match status" value="1"/>
</dbReference>
<dbReference type="GO" id="GO:0009297">
    <property type="term" value="P:pilus assembly"/>
    <property type="evidence" value="ECO:0007669"/>
    <property type="project" value="InterPro"/>
</dbReference>